<dbReference type="Pfam" id="PF01261">
    <property type="entry name" value="AP_endonuc_2"/>
    <property type="match status" value="1"/>
</dbReference>
<dbReference type="Gene3D" id="3.20.20.150">
    <property type="entry name" value="Divalent-metal-dependent TIM barrel enzymes"/>
    <property type="match status" value="1"/>
</dbReference>
<dbReference type="RefSeq" id="WP_207980450.1">
    <property type="nucleotide sequence ID" value="NZ_JAGDEL010000014.1"/>
</dbReference>
<evidence type="ECO:0000313" key="2">
    <source>
        <dbReference type="EMBL" id="MBO1513438.1"/>
    </source>
</evidence>
<dbReference type="GO" id="GO:0016853">
    <property type="term" value="F:isomerase activity"/>
    <property type="evidence" value="ECO:0007669"/>
    <property type="project" value="UniProtKB-KW"/>
</dbReference>
<evidence type="ECO:0000259" key="1">
    <source>
        <dbReference type="Pfam" id="PF01261"/>
    </source>
</evidence>
<comment type="caution">
    <text evidence="2">The sequence shown here is derived from an EMBL/GenBank/DDBJ whole genome shotgun (WGS) entry which is preliminary data.</text>
</comment>
<keyword evidence="3" id="KW-1185">Reference proteome</keyword>
<dbReference type="InterPro" id="IPR050312">
    <property type="entry name" value="IolE/XylAMocC-like"/>
</dbReference>
<protein>
    <submittedName>
        <fullName evidence="2">Sugar phosphate isomerase/epimerase</fullName>
    </submittedName>
</protein>
<feature type="domain" description="Xylose isomerase-like TIM barrel" evidence="1">
    <location>
        <begin position="20"/>
        <end position="307"/>
    </location>
</feature>
<organism evidence="2 3">
    <name type="scientific">Metabacillus bambusae</name>
    <dbReference type="NCBI Taxonomy" id="2795218"/>
    <lineage>
        <taxon>Bacteria</taxon>
        <taxon>Bacillati</taxon>
        <taxon>Bacillota</taxon>
        <taxon>Bacilli</taxon>
        <taxon>Bacillales</taxon>
        <taxon>Bacillaceae</taxon>
        <taxon>Metabacillus</taxon>
    </lineage>
</organism>
<reference evidence="2 3" key="1">
    <citation type="submission" date="2021-03" db="EMBL/GenBank/DDBJ databases">
        <title>Whole genome sequence of Metabacillus bambusae BG109.</title>
        <authorList>
            <person name="Jeong J.W."/>
        </authorList>
    </citation>
    <scope>NUCLEOTIDE SEQUENCE [LARGE SCALE GENOMIC DNA]</scope>
    <source>
        <strain evidence="2 3">BG109</strain>
    </source>
</reference>
<dbReference type="Proteomes" id="UP000663981">
    <property type="component" value="Unassembled WGS sequence"/>
</dbReference>
<gene>
    <name evidence="2" type="ORF">I7822_17440</name>
</gene>
<dbReference type="InterPro" id="IPR013022">
    <property type="entry name" value="Xyl_isomerase-like_TIM-brl"/>
</dbReference>
<accession>A0ABS3N5D5</accession>
<dbReference type="PANTHER" id="PTHR12110:SF21">
    <property type="entry name" value="XYLOSE ISOMERASE-LIKE TIM BARREL DOMAIN-CONTAINING PROTEIN"/>
    <property type="match status" value="1"/>
</dbReference>
<dbReference type="EMBL" id="JAGDEL010000014">
    <property type="protein sequence ID" value="MBO1513438.1"/>
    <property type="molecule type" value="Genomic_DNA"/>
</dbReference>
<keyword evidence="2" id="KW-0413">Isomerase</keyword>
<sequence length="325" mass="36452">MKTGLVTDILGYMSFEEMLDTCVENGVESLELGCGNWSKAPHVNLDLLLDSSVQREKFLDAIKSRGLEIAALNCSGNQLEPTEEGEAHKEVVEKTFRLAGLLGVETIVMMSGCPSGGPNDVTPNWLTHPILPAHFKTLDWQWNEVAFPYWEKAVKVAKEYGVKKIAIENLGCNLVHNPETLFKLRNEVGDIVGMNFDPSHLFWMGGDPILAARELGDAIYHVHAKDVRIERGIHDINGLIDVKPMESFQTRSWNYVALGYGHDVSYWKEFFTVIKMTGYQGPVVLEMEDLTMDPLTGVKKSMDVLKEALPRDFQKGRSKSLINVR</sequence>
<name>A0ABS3N5D5_9BACI</name>
<dbReference type="PANTHER" id="PTHR12110">
    <property type="entry name" value="HYDROXYPYRUVATE ISOMERASE"/>
    <property type="match status" value="1"/>
</dbReference>
<proteinExistence type="predicted"/>
<dbReference type="InterPro" id="IPR036237">
    <property type="entry name" value="Xyl_isomerase-like_sf"/>
</dbReference>
<evidence type="ECO:0000313" key="3">
    <source>
        <dbReference type="Proteomes" id="UP000663981"/>
    </source>
</evidence>
<dbReference type="SUPFAM" id="SSF51658">
    <property type="entry name" value="Xylose isomerase-like"/>
    <property type="match status" value="1"/>
</dbReference>